<name>A0A4Y7J0H7_PAPSO</name>
<dbReference type="Gramene" id="RZC53936">
    <property type="protein sequence ID" value="RZC53936"/>
    <property type="gene ID" value="C5167_012788"/>
</dbReference>
<reference evidence="1 2" key="1">
    <citation type="journal article" date="2018" name="Science">
        <title>The opium poppy genome and morphinan production.</title>
        <authorList>
            <person name="Guo L."/>
            <person name="Winzer T."/>
            <person name="Yang X."/>
            <person name="Li Y."/>
            <person name="Ning Z."/>
            <person name="He Z."/>
            <person name="Teodor R."/>
            <person name="Lu Y."/>
            <person name="Bowser T.A."/>
            <person name="Graham I.A."/>
            <person name="Ye K."/>
        </authorList>
    </citation>
    <scope>NUCLEOTIDE SEQUENCE [LARGE SCALE GENOMIC DNA]</scope>
    <source>
        <strain evidence="2">cv. HN1</strain>
        <tissue evidence="1">Leaves</tissue>
    </source>
</reference>
<feature type="non-terminal residue" evidence="1">
    <location>
        <position position="1"/>
    </location>
</feature>
<keyword evidence="2" id="KW-1185">Reference proteome</keyword>
<dbReference type="AlphaFoldDB" id="A0A4Y7J0H7"/>
<proteinExistence type="predicted"/>
<evidence type="ECO:0000313" key="1">
    <source>
        <dbReference type="EMBL" id="RZC53936.1"/>
    </source>
</evidence>
<dbReference type="EMBL" id="CM010717">
    <property type="protein sequence ID" value="RZC53936.1"/>
    <property type="molecule type" value="Genomic_DNA"/>
</dbReference>
<sequence length="62" mass="6892">KFERALKYAPTWSSVEASFALSHVLCRSARRKSSVPGIDASSSVSRAENVTYRDMEWGLELG</sequence>
<accession>A0A4Y7J0H7</accession>
<organism evidence="1 2">
    <name type="scientific">Papaver somniferum</name>
    <name type="common">Opium poppy</name>
    <dbReference type="NCBI Taxonomy" id="3469"/>
    <lineage>
        <taxon>Eukaryota</taxon>
        <taxon>Viridiplantae</taxon>
        <taxon>Streptophyta</taxon>
        <taxon>Embryophyta</taxon>
        <taxon>Tracheophyta</taxon>
        <taxon>Spermatophyta</taxon>
        <taxon>Magnoliopsida</taxon>
        <taxon>Ranunculales</taxon>
        <taxon>Papaveraceae</taxon>
        <taxon>Papaveroideae</taxon>
        <taxon>Papaver</taxon>
    </lineage>
</organism>
<evidence type="ECO:0000313" key="2">
    <source>
        <dbReference type="Proteomes" id="UP000316621"/>
    </source>
</evidence>
<dbReference type="Proteomes" id="UP000316621">
    <property type="component" value="Chromosome 3"/>
</dbReference>
<protein>
    <submittedName>
        <fullName evidence="1">Uncharacterized protein</fullName>
    </submittedName>
</protein>
<gene>
    <name evidence="1" type="ORF">C5167_012788</name>
</gene>